<evidence type="ECO:0000313" key="7">
    <source>
        <dbReference type="Proteomes" id="UP001445076"/>
    </source>
</evidence>
<dbReference type="InterPro" id="IPR011707">
    <property type="entry name" value="Cu-oxidase-like_N"/>
</dbReference>
<comment type="similarity">
    <text evidence="1">Belongs to the multicopper oxidase family.</text>
</comment>
<gene>
    <name evidence="6" type="ORF">OTU49_009512</name>
</gene>
<dbReference type="GO" id="GO:0006826">
    <property type="term" value="P:iron ion transport"/>
    <property type="evidence" value="ECO:0007669"/>
    <property type="project" value="TreeGrafter"/>
</dbReference>
<dbReference type="SUPFAM" id="SSF49503">
    <property type="entry name" value="Cupredoxins"/>
    <property type="match status" value="1"/>
</dbReference>
<evidence type="ECO:0000259" key="5">
    <source>
        <dbReference type="Pfam" id="PF07732"/>
    </source>
</evidence>
<comment type="caution">
    <text evidence="6">The sequence shown here is derived from an EMBL/GenBank/DDBJ whole genome shotgun (WGS) entry which is preliminary data.</text>
</comment>
<evidence type="ECO:0000256" key="3">
    <source>
        <dbReference type="ARBA" id="ARBA00023002"/>
    </source>
</evidence>
<dbReference type="InterPro" id="IPR008972">
    <property type="entry name" value="Cupredoxin"/>
</dbReference>
<evidence type="ECO:0000313" key="6">
    <source>
        <dbReference type="EMBL" id="KAK8727905.1"/>
    </source>
</evidence>
<dbReference type="CDD" id="cd13858">
    <property type="entry name" value="CuRO_1_tcLCC2_insect_like"/>
    <property type="match status" value="1"/>
</dbReference>
<dbReference type="Proteomes" id="UP001445076">
    <property type="component" value="Unassembled WGS sequence"/>
</dbReference>
<evidence type="ECO:0000256" key="4">
    <source>
        <dbReference type="ARBA" id="ARBA00023008"/>
    </source>
</evidence>
<feature type="domain" description="Plastocyanin-like" evidence="5">
    <location>
        <begin position="37"/>
        <end position="148"/>
    </location>
</feature>
<dbReference type="Pfam" id="PF07732">
    <property type="entry name" value="Cu-oxidase_3"/>
    <property type="match status" value="1"/>
</dbReference>
<dbReference type="PANTHER" id="PTHR11709">
    <property type="entry name" value="MULTI-COPPER OXIDASE"/>
    <property type="match status" value="1"/>
</dbReference>
<dbReference type="EMBL" id="JARKIK010000074">
    <property type="protein sequence ID" value="KAK8727905.1"/>
    <property type="molecule type" value="Genomic_DNA"/>
</dbReference>
<keyword evidence="2" id="KW-0479">Metal-binding</keyword>
<proteinExistence type="inferred from homology"/>
<dbReference type="FunFam" id="2.60.40.420:FF:000031">
    <property type="entry name" value="Laccase-2 isoform A"/>
    <property type="match status" value="1"/>
</dbReference>
<dbReference type="GO" id="GO:0005886">
    <property type="term" value="C:plasma membrane"/>
    <property type="evidence" value="ECO:0007669"/>
    <property type="project" value="TreeGrafter"/>
</dbReference>
<keyword evidence="7" id="KW-1185">Reference proteome</keyword>
<dbReference type="InterPro" id="IPR045087">
    <property type="entry name" value="Cu-oxidase_fam"/>
</dbReference>
<keyword evidence="3" id="KW-0560">Oxidoreductase</keyword>
<dbReference type="AlphaFoldDB" id="A0AAW0WA85"/>
<reference evidence="6 7" key="1">
    <citation type="journal article" date="2024" name="BMC Genomics">
        <title>Genome assembly of redclaw crayfish (Cherax quadricarinatus) provides insights into its immune adaptation and hypoxia tolerance.</title>
        <authorList>
            <person name="Liu Z."/>
            <person name="Zheng J."/>
            <person name="Li H."/>
            <person name="Fang K."/>
            <person name="Wang S."/>
            <person name="He J."/>
            <person name="Zhou D."/>
            <person name="Weng S."/>
            <person name="Chi M."/>
            <person name="Gu Z."/>
            <person name="He J."/>
            <person name="Li F."/>
            <person name="Wang M."/>
        </authorList>
    </citation>
    <scope>NUCLEOTIDE SEQUENCE [LARGE SCALE GENOMIC DNA]</scope>
    <source>
        <strain evidence="6">ZL_2023a</strain>
    </source>
</reference>
<dbReference type="GO" id="GO:0016491">
    <property type="term" value="F:oxidoreductase activity"/>
    <property type="evidence" value="ECO:0007669"/>
    <property type="project" value="UniProtKB-KW"/>
</dbReference>
<dbReference type="Gene3D" id="2.60.40.420">
    <property type="entry name" value="Cupredoxins - blue copper proteins"/>
    <property type="match status" value="1"/>
</dbReference>
<organism evidence="6 7">
    <name type="scientific">Cherax quadricarinatus</name>
    <name type="common">Australian red claw crayfish</name>
    <dbReference type="NCBI Taxonomy" id="27406"/>
    <lineage>
        <taxon>Eukaryota</taxon>
        <taxon>Metazoa</taxon>
        <taxon>Ecdysozoa</taxon>
        <taxon>Arthropoda</taxon>
        <taxon>Crustacea</taxon>
        <taxon>Multicrustacea</taxon>
        <taxon>Malacostraca</taxon>
        <taxon>Eumalacostraca</taxon>
        <taxon>Eucarida</taxon>
        <taxon>Decapoda</taxon>
        <taxon>Pleocyemata</taxon>
        <taxon>Astacidea</taxon>
        <taxon>Parastacoidea</taxon>
        <taxon>Parastacidae</taxon>
        <taxon>Cherax</taxon>
    </lineage>
</organism>
<evidence type="ECO:0000256" key="1">
    <source>
        <dbReference type="ARBA" id="ARBA00010609"/>
    </source>
</evidence>
<feature type="non-terminal residue" evidence="6">
    <location>
        <position position="1"/>
    </location>
</feature>
<feature type="non-terminal residue" evidence="6">
    <location>
        <position position="175"/>
    </location>
</feature>
<dbReference type="PANTHER" id="PTHR11709:SF394">
    <property type="entry name" value="FI03373P-RELATED"/>
    <property type="match status" value="1"/>
</dbReference>
<dbReference type="GO" id="GO:0005507">
    <property type="term" value="F:copper ion binding"/>
    <property type="evidence" value="ECO:0007669"/>
    <property type="project" value="InterPro"/>
</dbReference>
<evidence type="ECO:0000256" key="2">
    <source>
        <dbReference type="ARBA" id="ARBA00022723"/>
    </source>
</evidence>
<name>A0AAW0WA85_CHEQU</name>
<sequence>HYGDYRICTYQFHVQEYHTLSRACYQCPDKAADCYRQDCIPADGVARPLLAVNRQLPGPAIQVCEGDRVVVDVFNDQLSDTETIHWHGHHMRRFQYYDGVPFITQCPIQKFFRYDFLATTPGTHWWHSHTGVHRAEGVFGAFVVRQTQDLYLDTYDVDSPDHVLVLQDWLHKSAL</sequence>
<keyword evidence="4" id="KW-0186">Copper</keyword>
<protein>
    <recommendedName>
        <fullName evidence="5">Plastocyanin-like domain-containing protein</fullName>
    </recommendedName>
</protein>
<accession>A0AAW0WA85</accession>